<comment type="subcellular location">
    <subcellularLocation>
        <location evidence="1">Cell membrane</location>
    </subcellularLocation>
</comment>
<organism evidence="5 6">
    <name type="scientific">Salegentibacter salegens</name>
    <dbReference type="NCBI Taxonomy" id="143223"/>
    <lineage>
        <taxon>Bacteria</taxon>
        <taxon>Pseudomonadati</taxon>
        <taxon>Bacteroidota</taxon>
        <taxon>Flavobacteriia</taxon>
        <taxon>Flavobacteriales</taxon>
        <taxon>Flavobacteriaceae</taxon>
        <taxon>Salegentibacter</taxon>
    </lineage>
</organism>
<dbReference type="EMBL" id="LT670848">
    <property type="protein sequence ID" value="SHM74517.1"/>
    <property type="molecule type" value="Genomic_DNA"/>
</dbReference>
<dbReference type="AlphaFoldDB" id="A0A1M7LAS4"/>
<evidence type="ECO:0000256" key="1">
    <source>
        <dbReference type="ARBA" id="ARBA00004236"/>
    </source>
</evidence>
<sequence length="286" mass="32706">MKLNKIVVGIVAGVFILAGLIFWAFKNNSYLSFDDDNKTYTIEEKWNLPPILQETSGISYLGNNEVACIQDEDGVIFIYNLETSKITSRITFGEGGDYEDITIIEDTAYVVRSDGKIYKVENFRKESPEIDTYQISGLDINGIESLEFDAKNNRLLFAVKEYNNRKATKGIYTFNLTSRKVNKKRLFTLDGSDEIYVKLRGGRSSEIIRPSSIRFHPTTGELYILEGNQPKLIILNHEGNEVKIHLLDPETFPQPEGLTFDEQNRLYISNESRRQPANILRVKLND</sequence>
<keyword evidence="3 4" id="KW-0472">Membrane</keyword>
<gene>
    <name evidence="5" type="ORF">SAMN05878281_1805</name>
</gene>
<accession>A0A1M7LAS4</accession>
<keyword evidence="6" id="KW-1185">Reference proteome</keyword>
<dbReference type="STRING" id="143223.SAMN05878281_1805"/>
<reference evidence="6" key="1">
    <citation type="submission" date="2016-11" db="EMBL/GenBank/DDBJ databases">
        <authorList>
            <person name="Varghese N."/>
            <person name="Submissions S."/>
        </authorList>
    </citation>
    <scope>NUCLEOTIDE SEQUENCE [LARGE SCALE GENOMIC DNA]</scope>
    <source>
        <strain evidence="6">ACAM 48</strain>
    </source>
</reference>
<keyword evidence="4" id="KW-1133">Transmembrane helix</keyword>
<proteinExistence type="predicted"/>
<name>A0A1M7LAS4_9FLAO</name>
<dbReference type="Pfam" id="PF06977">
    <property type="entry name" value="SdiA-regulated"/>
    <property type="match status" value="1"/>
</dbReference>
<evidence type="ECO:0000256" key="3">
    <source>
        <dbReference type="ARBA" id="ARBA00023136"/>
    </source>
</evidence>
<dbReference type="InterPro" id="IPR009722">
    <property type="entry name" value="YjiK/CarP"/>
</dbReference>
<feature type="transmembrane region" description="Helical" evidence="4">
    <location>
        <begin position="6"/>
        <end position="25"/>
    </location>
</feature>
<dbReference type="OrthoDB" id="5292493at2"/>
<dbReference type="Proteomes" id="UP000190235">
    <property type="component" value="Chromosome I"/>
</dbReference>
<evidence type="ECO:0000256" key="2">
    <source>
        <dbReference type="ARBA" id="ARBA00022475"/>
    </source>
</evidence>
<evidence type="ECO:0000313" key="5">
    <source>
        <dbReference type="EMBL" id="SHM74517.1"/>
    </source>
</evidence>
<dbReference type="GO" id="GO:0005886">
    <property type="term" value="C:plasma membrane"/>
    <property type="evidence" value="ECO:0007669"/>
    <property type="project" value="UniProtKB-SubCell"/>
</dbReference>
<dbReference type="SUPFAM" id="SSF63825">
    <property type="entry name" value="YWTD domain"/>
    <property type="match status" value="1"/>
</dbReference>
<evidence type="ECO:0000313" key="6">
    <source>
        <dbReference type="Proteomes" id="UP000190235"/>
    </source>
</evidence>
<dbReference type="RefSeq" id="WP_079734926.1">
    <property type="nucleotide sequence ID" value="NZ_LT670848.1"/>
</dbReference>
<keyword evidence="4" id="KW-0812">Transmembrane</keyword>
<keyword evidence="2" id="KW-1003">Cell membrane</keyword>
<protein>
    <submittedName>
        <fullName evidence="5">Uncharacterized protein YjiK</fullName>
    </submittedName>
</protein>
<evidence type="ECO:0000256" key="4">
    <source>
        <dbReference type="SAM" id="Phobius"/>
    </source>
</evidence>